<dbReference type="PANTHER" id="PTHR21248:SF22">
    <property type="entry name" value="PHOSPHOLIPASE D"/>
    <property type="match status" value="1"/>
</dbReference>
<dbReference type="GO" id="GO:0032049">
    <property type="term" value="P:cardiolipin biosynthetic process"/>
    <property type="evidence" value="ECO:0007669"/>
    <property type="project" value="UniProtKB-ARBA"/>
</dbReference>
<dbReference type="AlphaFoldDB" id="A0A1H8T1A0"/>
<dbReference type="Pfam" id="PF13091">
    <property type="entry name" value="PLDc_2"/>
    <property type="match status" value="2"/>
</dbReference>
<dbReference type="STRING" id="406100.SAMN04488052_103340"/>
<organism evidence="2 3">
    <name type="scientific">Aquisalimonas asiatica</name>
    <dbReference type="NCBI Taxonomy" id="406100"/>
    <lineage>
        <taxon>Bacteria</taxon>
        <taxon>Pseudomonadati</taxon>
        <taxon>Pseudomonadota</taxon>
        <taxon>Gammaproteobacteria</taxon>
        <taxon>Chromatiales</taxon>
        <taxon>Ectothiorhodospiraceae</taxon>
        <taxon>Aquisalimonas</taxon>
    </lineage>
</organism>
<dbReference type="InterPro" id="IPR025202">
    <property type="entry name" value="PLD-like_dom"/>
</dbReference>
<dbReference type="Gene3D" id="3.30.870.10">
    <property type="entry name" value="Endonuclease Chain A"/>
    <property type="match status" value="2"/>
</dbReference>
<dbReference type="EMBL" id="FOEG01000003">
    <property type="protein sequence ID" value="SEO84566.1"/>
    <property type="molecule type" value="Genomic_DNA"/>
</dbReference>
<dbReference type="SUPFAM" id="SSF56024">
    <property type="entry name" value="Phospholipase D/nuclease"/>
    <property type="match status" value="2"/>
</dbReference>
<reference evidence="2 3" key="1">
    <citation type="submission" date="2016-10" db="EMBL/GenBank/DDBJ databases">
        <authorList>
            <person name="de Groot N.N."/>
        </authorList>
    </citation>
    <scope>NUCLEOTIDE SEQUENCE [LARGE SCALE GENOMIC DNA]</scope>
    <source>
        <strain evidence="2 3">CGMCC 1.6291</strain>
    </source>
</reference>
<sequence length="363" mass="41876">MAVASQVPVNPEPGLEVFREGDSLYARMLGDIETAKQRVWMESYIFADDRVGGAFITALCASARRDVDVRLRIDSAGSWGEFSYAAAGRLQEAGVRFTWCHPFDWRRPWRFHRRNHRKLLVVDGIAAYVGGFNITEINSRRHYGEQRWRDTHVRVTGHLVTEAAEAWSAFERGHHGWQPLASGDAHFLTNHGRSCKYRLRCALRQQFAMARERIWVTTPYLVPDSVVRRHLCKAARRGVDVRVVVPAKADHRLLGWAARSSYAKLLAAGVRVFEYQSRMLHAKTVIVDRHWGTVGTANFDYRSFFINHELNLVAESPELNRELAAGFDDDLRESREIHLSKWSVRSWRGRAGEWVARRVRRWL</sequence>
<dbReference type="PROSITE" id="PS50035">
    <property type="entry name" value="PLD"/>
    <property type="match status" value="2"/>
</dbReference>
<evidence type="ECO:0000313" key="2">
    <source>
        <dbReference type="EMBL" id="SEO84566.1"/>
    </source>
</evidence>
<evidence type="ECO:0000313" key="3">
    <source>
        <dbReference type="Proteomes" id="UP000199657"/>
    </source>
</evidence>
<name>A0A1H8T1A0_9GAMM</name>
<dbReference type="PANTHER" id="PTHR21248">
    <property type="entry name" value="CARDIOLIPIN SYNTHASE"/>
    <property type="match status" value="1"/>
</dbReference>
<dbReference type="CDD" id="cd09110">
    <property type="entry name" value="PLDc_CLS_1"/>
    <property type="match status" value="1"/>
</dbReference>
<evidence type="ECO:0000259" key="1">
    <source>
        <dbReference type="PROSITE" id="PS50035"/>
    </source>
</evidence>
<dbReference type="RefSeq" id="WP_091642801.1">
    <property type="nucleotide sequence ID" value="NZ_FOEG01000003.1"/>
</dbReference>
<gene>
    <name evidence="2" type="ORF">SAMN04488052_103340</name>
</gene>
<proteinExistence type="predicted"/>
<dbReference type="InterPro" id="IPR001736">
    <property type="entry name" value="PLipase_D/transphosphatidylase"/>
</dbReference>
<accession>A0A1H8T1A0</accession>
<dbReference type="PIRSF" id="PIRSF000850">
    <property type="entry name" value="Phospholipase_D_PSS"/>
    <property type="match status" value="1"/>
</dbReference>
<dbReference type="GO" id="GO:0030572">
    <property type="term" value="F:phosphatidyltransferase activity"/>
    <property type="evidence" value="ECO:0007669"/>
    <property type="project" value="UniProtKB-ARBA"/>
</dbReference>
<dbReference type="SMART" id="SM00155">
    <property type="entry name" value="PLDc"/>
    <property type="match status" value="2"/>
</dbReference>
<feature type="domain" description="PLD phosphodiesterase" evidence="1">
    <location>
        <begin position="276"/>
        <end position="303"/>
    </location>
</feature>
<keyword evidence="3" id="KW-1185">Reference proteome</keyword>
<feature type="domain" description="PLD phosphodiesterase" evidence="1">
    <location>
        <begin position="111"/>
        <end position="138"/>
    </location>
</feature>
<dbReference type="OrthoDB" id="9762009at2"/>
<dbReference type="CDD" id="cd09159">
    <property type="entry name" value="PLDc_ybhO_like_2"/>
    <property type="match status" value="1"/>
</dbReference>
<dbReference type="Proteomes" id="UP000199657">
    <property type="component" value="Unassembled WGS sequence"/>
</dbReference>
<protein>
    <submittedName>
        <fullName evidence="2">Cardiolipin synthase</fullName>
    </submittedName>
</protein>